<keyword evidence="1" id="KW-1133">Transmembrane helix</keyword>
<reference evidence="2" key="1">
    <citation type="journal article" date="2020" name="Fungal Divers.">
        <title>Resolving the Mortierellaceae phylogeny through synthesis of multi-gene phylogenetics and phylogenomics.</title>
        <authorList>
            <person name="Vandepol N."/>
            <person name="Liber J."/>
            <person name="Desiro A."/>
            <person name="Na H."/>
            <person name="Kennedy M."/>
            <person name="Barry K."/>
            <person name="Grigoriev I.V."/>
            <person name="Miller A.N."/>
            <person name="O'Donnell K."/>
            <person name="Stajich J.E."/>
            <person name="Bonito G."/>
        </authorList>
    </citation>
    <scope>NUCLEOTIDE SEQUENCE</scope>
    <source>
        <strain evidence="2">REB-010B</strain>
    </source>
</reference>
<feature type="transmembrane region" description="Helical" evidence="1">
    <location>
        <begin position="41"/>
        <end position="62"/>
    </location>
</feature>
<accession>A0A9P6RND7</accession>
<name>A0A9P6RND7_9FUNG</name>
<dbReference type="OrthoDB" id="2384193at2759"/>
<dbReference type="Proteomes" id="UP000738325">
    <property type="component" value="Unassembled WGS sequence"/>
</dbReference>
<evidence type="ECO:0000313" key="2">
    <source>
        <dbReference type="EMBL" id="KAG0324270.1"/>
    </source>
</evidence>
<evidence type="ECO:0000313" key="3">
    <source>
        <dbReference type="Proteomes" id="UP000738325"/>
    </source>
</evidence>
<protein>
    <submittedName>
        <fullName evidence="2">Uncharacterized protein</fullName>
    </submittedName>
</protein>
<proteinExistence type="predicted"/>
<dbReference type="AlphaFoldDB" id="A0A9P6RND7"/>
<keyword evidence="1" id="KW-0812">Transmembrane</keyword>
<feature type="transmembrane region" description="Helical" evidence="1">
    <location>
        <begin position="12"/>
        <end position="29"/>
    </location>
</feature>
<comment type="caution">
    <text evidence="2">The sequence shown here is derived from an EMBL/GenBank/DDBJ whole genome shotgun (WGS) entry which is preliminary data.</text>
</comment>
<keyword evidence="3" id="KW-1185">Reference proteome</keyword>
<feature type="non-terminal residue" evidence="2">
    <location>
        <position position="63"/>
    </location>
</feature>
<organism evidence="2 3">
    <name type="scientific">Dissophora globulifera</name>
    <dbReference type="NCBI Taxonomy" id="979702"/>
    <lineage>
        <taxon>Eukaryota</taxon>
        <taxon>Fungi</taxon>
        <taxon>Fungi incertae sedis</taxon>
        <taxon>Mucoromycota</taxon>
        <taxon>Mortierellomycotina</taxon>
        <taxon>Mortierellomycetes</taxon>
        <taxon>Mortierellales</taxon>
        <taxon>Mortierellaceae</taxon>
        <taxon>Dissophora</taxon>
    </lineage>
</organism>
<sequence length="63" mass="7654">MTHLSDYSYIQRALSTAWFYGWFIVYVWRWDRFDALRLRRLIRFELRSVGTLLVVIALALQLS</sequence>
<evidence type="ECO:0000256" key="1">
    <source>
        <dbReference type="SAM" id="Phobius"/>
    </source>
</evidence>
<dbReference type="EMBL" id="JAAAIP010000156">
    <property type="protein sequence ID" value="KAG0324270.1"/>
    <property type="molecule type" value="Genomic_DNA"/>
</dbReference>
<keyword evidence="1" id="KW-0472">Membrane</keyword>
<gene>
    <name evidence="2" type="ORF">BGZ99_002005</name>
</gene>